<evidence type="ECO:0000256" key="3">
    <source>
        <dbReference type="ARBA" id="ARBA00022786"/>
    </source>
</evidence>
<dbReference type="Gene3D" id="3.90.70.10">
    <property type="entry name" value="Cysteine proteinases"/>
    <property type="match status" value="1"/>
</dbReference>
<proteinExistence type="inferred from homology"/>
<feature type="compositionally biased region" description="Basic and acidic residues" evidence="7">
    <location>
        <begin position="888"/>
        <end position="901"/>
    </location>
</feature>
<dbReference type="GO" id="GO:0016579">
    <property type="term" value="P:protein deubiquitination"/>
    <property type="evidence" value="ECO:0007669"/>
    <property type="project" value="InterPro"/>
</dbReference>
<evidence type="ECO:0000256" key="7">
    <source>
        <dbReference type="SAM" id="MobiDB-lite"/>
    </source>
</evidence>
<feature type="compositionally biased region" description="Low complexity" evidence="7">
    <location>
        <begin position="336"/>
        <end position="392"/>
    </location>
</feature>
<dbReference type="PROSITE" id="PS00972">
    <property type="entry name" value="USP_1"/>
    <property type="match status" value="1"/>
</dbReference>
<dbReference type="InterPro" id="IPR001394">
    <property type="entry name" value="Peptidase_C19_UCH"/>
</dbReference>
<comment type="caution">
    <text evidence="9">The sequence shown here is derived from an EMBL/GenBank/DDBJ whole genome shotgun (WGS) entry which is preliminary data.</text>
</comment>
<dbReference type="AlphaFoldDB" id="A0AAD5RMI3"/>
<dbReference type="EC" id="3.4.19.12" evidence="6"/>
<keyword evidence="4 6" id="KW-0378">Hydrolase</keyword>
<feature type="region of interest" description="Disordered" evidence="7">
    <location>
        <begin position="95"/>
        <end position="446"/>
    </location>
</feature>
<evidence type="ECO:0000259" key="8">
    <source>
        <dbReference type="PROSITE" id="PS50235"/>
    </source>
</evidence>
<dbReference type="PROSITE" id="PS00973">
    <property type="entry name" value="USP_2"/>
    <property type="match status" value="1"/>
</dbReference>
<dbReference type="GO" id="GO:0004843">
    <property type="term" value="F:cysteine-type deubiquitinase activity"/>
    <property type="evidence" value="ECO:0007669"/>
    <property type="project" value="UniProtKB-UniRule"/>
</dbReference>
<keyword evidence="10" id="KW-1185">Reference proteome</keyword>
<accession>A0AAD5RMI3</accession>
<organism evidence="9 10">
    <name type="scientific">Zalerion maritima</name>
    <dbReference type="NCBI Taxonomy" id="339359"/>
    <lineage>
        <taxon>Eukaryota</taxon>
        <taxon>Fungi</taxon>
        <taxon>Dikarya</taxon>
        <taxon>Ascomycota</taxon>
        <taxon>Pezizomycotina</taxon>
        <taxon>Sordariomycetes</taxon>
        <taxon>Lulworthiomycetidae</taxon>
        <taxon>Lulworthiales</taxon>
        <taxon>Lulworthiaceae</taxon>
        <taxon>Zalerion</taxon>
    </lineage>
</organism>
<dbReference type="GO" id="GO:0005634">
    <property type="term" value="C:nucleus"/>
    <property type="evidence" value="ECO:0007669"/>
    <property type="project" value="TreeGrafter"/>
</dbReference>
<keyword evidence="5 6" id="KW-0788">Thiol protease</keyword>
<evidence type="ECO:0000256" key="2">
    <source>
        <dbReference type="ARBA" id="ARBA00022670"/>
    </source>
</evidence>
<dbReference type="PROSITE" id="PS50235">
    <property type="entry name" value="USP_3"/>
    <property type="match status" value="1"/>
</dbReference>
<keyword evidence="3 6" id="KW-0833">Ubl conjugation pathway</keyword>
<dbReference type="EMBL" id="JAKWBI020000242">
    <property type="protein sequence ID" value="KAJ2898142.1"/>
    <property type="molecule type" value="Genomic_DNA"/>
</dbReference>
<feature type="compositionally biased region" description="Low complexity" evidence="7">
    <location>
        <begin position="185"/>
        <end position="197"/>
    </location>
</feature>
<feature type="compositionally biased region" description="Low complexity" evidence="7">
    <location>
        <begin position="167"/>
        <end position="178"/>
    </location>
</feature>
<evidence type="ECO:0000313" key="10">
    <source>
        <dbReference type="Proteomes" id="UP001201980"/>
    </source>
</evidence>
<dbReference type="PANTHER" id="PTHR24006">
    <property type="entry name" value="UBIQUITIN CARBOXYL-TERMINAL HYDROLASE"/>
    <property type="match status" value="1"/>
</dbReference>
<dbReference type="InterPro" id="IPR028889">
    <property type="entry name" value="USP"/>
</dbReference>
<evidence type="ECO:0000256" key="1">
    <source>
        <dbReference type="ARBA" id="ARBA00000707"/>
    </source>
</evidence>
<feature type="region of interest" description="Disordered" evidence="7">
    <location>
        <begin position="880"/>
        <end position="956"/>
    </location>
</feature>
<feature type="compositionally biased region" description="Basic and acidic residues" evidence="7">
    <location>
        <begin position="242"/>
        <end position="252"/>
    </location>
</feature>
<feature type="compositionally biased region" description="Polar residues" evidence="7">
    <location>
        <begin position="131"/>
        <end position="144"/>
    </location>
</feature>
<feature type="compositionally biased region" description="Low complexity" evidence="7">
    <location>
        <begin position="205"/>
        <end position="226"/>
    </location>
</feature>
<reference evidence="9" key="1">
    <citation type="submission" date="2022-07" db="EMBL/GenBank/DDBJ databases">
        <title>Draft genome sequence of Zalerion maritima ATCC 34329, a (micro)plastics degrading marine fungus.</title>
        <authorList>
            <person name="Paco A."/>
            <person name="Goncalves M.F.M."/>
            <person name="Rocha-Santos T.A.P."/>
            <person name="Alves A."/>
        </authorList>
    </citation>
    <scope>NUCLEOTIDE SEQUENCE</scope>
    <source>
        <strain evidence="9">ATCC 34329</strain>
    </source>
</reference>
<evidence type="ECO:0000256" key="5">
    <source>
        <dbReference type="ARBA" id="ARBA00022807"/>
    </source>
</evidence>
<sequence length="974" mass="104789">MNNRHLPAGQAMQGTGGHGPDMGHVNSGPRGPRRAYNSQSYLPQQQPAPTLYPGYNMGGHPAAHHYNQNFYQHMNLPYVPQGMGMHQQQQYMPYGHQHQQAAHHHQQSYAARSPPARPIQQQHYAPIVTSGMGQPSYARQNQHSPAIPAAYQPPPPPQAAVIHHSSHTPTSTHSTQAVAPPPPAATTLSGPATTTSPGNLSQIEPAASTEAAASAASSTPKQSTPSQHPAQSAVELDLVTPVKDEELEKPGEPFRPPLPWYSHPDQPFPVRTKKKRRRVPAKKEASVQLPSAQTDSSVAERAKAATKPTSTKSSSIEARTEAPKADAIHSTARPDTPSTSENAPSTSPTSPSSAQASVGQPISAFTSSASIATNKPSAPRTAVPAVPVVPAVPKKEHKQAATEKASSRPAEHSAPEPQRTDADDLHKEQTTVPAKPAHAAPPKPKTWSGLFANKTPMANPAANGACAVGTSAAQAQVAGSGSGQAGSGAALSKSGPASVADALRSYKVGGAEQIAFLEPRGLINTGNMCYMNSVLQVLIFCVPFYDFLHQVYKKAAHSFKSETPLIDAMVMFMNEFNIVDSATSVETLRRRLKPEHLEKFGEPFTPEFVYDAIKKLPRFASMRRGHQQDAEEFLGFLLESLHDECIHAMRVVAETSSSTTSSSPISAHEAVDANGWMEVGYRQKPTVTRSSGHPQLQSPITKIFGGQLRSELRVPGLKDSVTLEPYQPLQLDITANNVRNIVDALKGLTNSERLQGDFKSPRGKDANATKQVFIETLPPVLILHLKRFQFDAEGNGTVKVWKKIGYPLELEIPKEVFPRGKRNTMTSEGVGGPRYKLSAVVYHHGKNASGGHYTVDVRRQDGTEWIRLDDTVIKRIRSEDVAEGGAEEDARSAGTEGRKDGIVGGTGNRFSGVDNDESGDDDGWKHVPPAANGKRWSSVLNGGQSAAGAPTAKKPARDNIKDNKVAYLLFYQRI</sequence>
<feature type="compositionally biased region" description="Low complexity" evidence="7">
    <location>
        <begin position="305"/>
        <end position="315"/>
    </location>
</feature>
<name>A0AAD5RMI3_9PEZI</name>
<dbReference type="Pfam" id="PF00443">
    <property type="entry name" value="UCH"/>
    <property type="match status" value="1"/>
</dbReference>
<keyword evidence="2 6" id="KW-0645">Protease</keyword>
<dbReference type="GO" id="GO:0005829">
    <property type="term" value="C:cytosol"/>
    <property type="evidence" value="ECO:0007669"/>
    <property type="project" value="TreeGrafter"/>
</dbReference>
<feature type="compositionally biased region" description="Basic residues" evidence="7">
    <location>
        <begin position="271"/>
        <end position="280"/>
    </location>
</feature>
<evidence type="ECO:0000256" key="6">
    <source>
        <dbReference type="RuleBase" id="RU366025"/>
    </source>
</evidence>
<evidence type="ECO:0000313" key="9">
    <source>
        <dbReference type="EMBL" id="KAJ2898142.1"/>
    </source>
</evidence>
<comment type="similarity">
    <text evidence="6">Belongs to the peptidase C19 family.</text>
</comment>
<dbReference type="InterPro" id="IPR038765">
    <property type="entry name" value="Papain-like_cys_pep_sf"/>
</dbReference>
<feature type="compositionally biased region" description="Polar residues" evidence="7">
    <location>
        <begin position="288"/>
        <end position="297"/>
    </location>
</feature>
<gene>
    <name evidence="9" type="ORF">MKZ38_004142</name>
</gene>
<evidence type="ECO:0000256" key="4">
    <source>
        <dbReference type="ARBA" id="ARBA00022801"/>
    </source>
</evidence>
<feature type="compositionally biased region" description="Basic and acidic residues" evidence="7">
    <location>
        <begin position="398"/>
        <end position="429"/>
    </location>
</feature>
<feature type="compositionally biased region" description="Basic and acidic residues" evidence="7">
    <location>
        <begin position="318"/>
        <end position="327"/>
    </location>
</feature>
<dbReference type="InterPro" id="IPR018200">
    <property type="entry name" value="USP_CS"/>
</dbReference>
<protein>
    <recommendedName>
        <fullName evidence="6">Ubiquitin carboxyl-terminal hydrolase</fullName>
        <ecNumber evidence="6">3.4.19.12</ecNumber>
    </recommendedName>
</protein>
<feature type="region of interest" description="Disordered" evidence="7">
    <location>
        <begin position="1"/>
        <end position="37"/>
    </location>
</feature>
<dbReference type="SUPFAM" id="SSF54001">
    <property type="entry name" value="Cysteine proteinases"/>
    <property type="match status" value="1"/>
</dbReference>
<feature type="domain" description="USP" evidence="8">
    <location>
        <begin position="520"/>
        <end position="894"/>
    </location>
</feature>
<dbReference type="GO" id="GO:0006508">
    <property type="term" value="P:proteolysis"/>
    <property type="evidence" value="ECO:0007669"/>
    <property type="project" value="UniProtKB-KW"/>
</dbReference>
<dbReference type="Proteomes" id="UP001201980">
    <property type="component" value="Unassembled WGS sequence"/>
</dbReference>
<dbReference type="PANTHER" id="PTHR24006:SF687">
    <property type="entry name" value="UBIQUITIN CARBOXYL-TERMINAL HYDROLASE 10"/>
    <property type="match status" value="1"/>
</dbReference>
<comment type="catalytic activity">
    <reaction evidence="1 6">
        <text>Thiol-dependent hydrolysis of ester, thioester, amide, peptide and isopeptide bonds formed by the C-terminal Gly of ubiquitin (a 76-residue protein attached to proteins as an intracellular targeting signal).</text>
        <dbReference type="EC" id="3.4.19.12"/>
    </reaction>
</comment>
<dbReference type="InterPro" id="IPR050164">
    <property type="entry name" value="Peptidase_C19"/>
</dbReference>